<feature type="signal peptide" evidence="2">
    <location>
        <begin position="1"/>
        <end position="16"/>
    </location>
</feature>
<sequence length="215" mass="23044">MKYLLALLFCVSAVLAAPKINEEQSYNPIVQYFKGCFESVELGTCLAVKGISILNRAARAQSIELVPGIMFSKKENVALRSAKSMSENEIITALEGETGEKSGRLIDMALEAGSNFLITHDIQIKIPSETTEQLARALDEGRGKKKNKMGGMMMAFGAKMMAMLPLALIALKFLVLKALVVSKIAFFLALMLSASKLMGSGGSFGSGILGKVVSI</sequence>
<dbReference type="EMBL" id="UFQT01002223">
    <property type="protein sequence ID" value="SSX32960.1"/>
    <property type="molecule type" value="Genomic_DNA"/>
</dbReference>
<reference evidence="4" key="2">
    <citation type="submission" date="2018-07" db="EMBL/GenBank/DDBJ databases">
        <authorList>
            <person name="Quirk P.G."/>
            <person name="Krulwich T.A."/>
        </authorList>
    </citation>
    <scope>NUCLEOTIDE SEQUENCE</scope>
</reference>
<evidence type="ECO:0000313" key="4">
    <source>
        <dbReference type="EMBL" id="SSX32960.1"/>
    </source>
</evidence>
<dbReference type="GO" id="GO:0016020">
    <property type="term" value="C:membrane"/>
    <property type="evidence" value="ECO:0007669"/>
    <property type="project" value="TreeGrafter"/>
</dbReference>
<reference evidence="3" key="1">
    <citation type="submission" date="2018-04" db="EMBL/GenBank/DDBJ databases">
        <authorList>
            <person name="Go L.Y."/>
            <person name="Mitchell J.A."/>
        </authorList>
    </citation>
    <scope>NUCLEOTIDE SEQUENCE</scope>
    <source>
        <tissue evidence="3">Whole organism</tissue>
    </source>
</reference>
<feature type="chain" id="PRO_5036062178" evidence="2">
    <location>
        <begin position="17"/>
        <end position="215"/>
    </location>
</feature>
<dbReference type="VEuPathDB" id="VectorBase:CSON005810"/>
<evidence type="ECO:0000256" key="1">
    <source>
        <dbReference type="SAM" id="Phobius"/>
    </source>
</evidence>
<dbReference type="VEuPathDB" id="VectorBase:CSON005717"/>
<dbReference type="AlphaFoldDB" id="A0A336L9D5"/>
<feature type="transmembrane region" description="Helical" evidence="1">
    <location>
        <begin position="178"/>
        <end position="198"/>
    </location>
</feature>
<dbReference type="Pfam" id="PF07898">
    <property type="entry name" value="DUF1676"/>
    <property type="match status" value="1"/>
</dbReference>
<dbReference type="EMBL" id="UFQS01002245">
    <property type="protein sequence ID" value="SSX13591.1"/>
    <property type="molecule type" value="Genomic_DNA"/>
</dbReference>
<accession>A0A336L9D5</accession>
<dbReference type="PANTHER" id="PTHR21879:SF17">
    <property type="entry name" value="LD24139P"/>
    <property type="match status" value="1"/>
</dbReference>
<keyword evidence="1" id="KW-0812">Transmembrane</keyword>
<keyword evidence="2" id="KW-0732">Signal</keyword>
<gene>
    <name evidence="3" type="primary">CSON005810</name>
    <name evidence="4" type="synonym">CSON005717</name>
</gene>
<feature type="transmembrane region" description="Helical" evidence="1">
    <location>
        <begin position="152"/>
        <end position="171"/>
    </location>
</feature>
<name>A0A336L9D5_CULSO</name>
<dbReference type="InterPro" id="IPR012464">
    <property type="entry name" value="DUF1676"/>
</dbReference>
<proteinExistence type="predicted"/>
<protein>
    <submittedName>
        <fullName evidence="4">CSON005717 protein</fullName>
    </submittedName>
    <submittedName>
        <fullName evidence="3">CSON005810 protein</fullName>
    </submittedName>
</protein>
<dbReference type="EMBL" id="UFQT01002245">
    <property type="protein sequence ID" value="SSX33018.1"/>
    <property type="molecule type" value="Genomic_DNA"/>
</dbReference>
<dbReference type="OMA" id="GACLESD"/>
<dbReference type="PANTHER" id="PTHR21879">
    <property type="entry name" value="FI03362P-RELATED-RELATED"/>
    <property type="match status" value="1"/>
</dbReference>
<organism evidence="3">
    <name type="scientific">Culicoides sonorensis</name>
    <name type="common">Biting midge</name>
    <dbReference type="NCBI Taxonomy" id="179676"/>
    <lineage>
        <taxon>Eukaryota</taxon>
        <taxon>Metazoa</taxon>
        <taxon>Ecdysozoa</taxon>
        <taxon>Arthropoda</taxon>
        <taxon>Hexapoda</taxon>
        <taxon>Insecta</taxon>
        <taxon>Pterygota</taxon>
        <taxon>Neoptera</taxon>
        <taxon>Endopterygota</taxon>
        <taxon>Diptera</taxon>
        <taxon>Nematocera</taxon>
        <taxon>Chironomoidea</taxon>
        <taxon>Ceratopogonidae</taxon>
        <taxon>Ceratopogoninae</taxon>
        <taxon>Culicoides</taxon>
        <taxon>Monoculicoides</taxon>
    </lineage>
</organism>
<evidence type="ECO:0000313" key="3">
    <source>
        <dbReference type="EMBL" id="SSX13591.1"/>
    </source>
</evidence>
<evidence type="ECO:0000256" key="2">
    <source>
        <dbReference type="SAM" id="SignalP"/>
    </source>
</evidence>
<keyword evidence="1" id="KW-1133">Transmembrane helix</keyword>
<keyword evidence="1" id="KW-0472">Membrane</keyword>